<dbReference type="RefSeq" id="WP_327967179.1">
    <property type="nucleotide sequence ID" value="NZ_JARMQG010000084.1"/>
</dbReference>
<evidence type="ECO:0000313" key="2">
    <source>
        <dbReference type="EMBL" id="MED3562276.1"/>
    </source>
</evidence>
<dbReference type="InterPro" id="IPR055818">
    <property type="entry name" value="DUF7394"/>
</dbReference>
<reference evidence="2 3" key="1">
    <citation type="submission" date="2023-03" db="EMBL/GenBank/DDBJ databases">
        <title>Bacillus Genome Sequencing.</title>
        <authorList>
            <person name="Dunlap C."/>
        </authorList>
    </citation>
    <scope>NUCLEOTIDE SEQUENCE [LARGE SCALE GENOMIC DNA]</scope>
    <source>
        <strain evidence="2 3">B-14544</strain>
    </source>
</reference>
<name>A0ABU6N7U4_9BACI</name>
<evidence type="ECO:0000256" key="1">
    <source>
        <dbReference type="SAM" id="Phobius"/>
    </source>
</evidence>
<dbReference type="Pfam" id="PF24126">
    <property type="entry name" value="DUF7394"/>
    <property type="match status" value="1"/>
</dbReference>
<organism evidence="2 3">
    <name type="scientific">Bacillus xiapuensis</name>
    <dbReference type="NCBI Taxonomy" id="2014075"/>
    <lineage>
        <taxon>Bacteria</taxon>
        <taxon>Bacillati</taxon>
        <taxon>Bacillota</taxon>
        <taxon>Bacilli</taxon>
        <taxon>Bacillales</taxon>
        <taxon>Bacillaceae</taxon>
        <taxon>Bacillus</taxon>
    </lineage>
</organism>
<sequence>MGTAFIVGSVLKIASVCGIGIGGSAMMKFFHEFEFKFNKKGDKNDNHSESLREKAKGLS</sequence>
<dbReference type="Proteomes" id="UP001330749">
    <property type="component" value="Unassembled WGS sequence"/>
</dbReference>
<dbReference type="EMBL" id="JARMQG010000084">
    <property type="protein sequence ID" value="MED3562276.1"/>
    <property type="molecule type" value="Genomic_DNA"/>
</dbReference>
<feature type="transmembrane region" description="Helical" evidence="1">
    <location>
        <begin position="6"/>
        <end position="30"/>
    </location>
</feature>
<keyword evidence="1" id="KW-0472">Membrane</keyword>
<comment type="caution">
    <text evidence="2">The sequence shown here is derived from an EMBL/GenBank/DDBJ whole genome shotgun (WGS) entry which is preliminary data.</text>
</comment>
<accession>A0ABU6N7U4</accession>
<keyword evidence="1" id="KW-1133">Transmembrane helix</keyword>
<keyword evidence="1" id="KW-0812">Transmembrane</keyword>
<protein>
    <submittedName>
        <fullName evidence="2">Uncharacterized protein</fullName>
    </submittedName>
</protein>
<proteinExistence type="predicted"/>
<keyword evidence="3" id="KW-1185">Reference proteome</keyword>
<evidence type="ECO:0000313" key="3">
    <source>
        <dbReference type="Proteomes" id="UP001330749"/>
    </source>
</evidence>
<gene>
    <name evidence="2" type="ORF">P4447_07395</name>
</gene>